<dbReference type="Pfam" id="PF08031">
    <property type="entry name" value="BBE"/>
    <property type="match status" value="1"/>
</dbReference>
<dbReference type="InterPro" id="IPR016167">
    <property type="entry name" value="FAD-bd_PCMH_sub1"/>
</dbReference>
<accession>A0ABN3MUV4</accession>
<dbReference type="InterPro" id="IPR012951">
    <property type="entry name" value="BBE"/>
</dbReference>
<dbReference type="PANTHER" id="PTHR42973">
    <property type="entry name" value="BINDING OXIDOREDUCTASE, PUTATIVE (AFU_ORTHOLOGUE AFUA_1G17690)-RELATED"/>
    <property type="match status" value="1"/>
</dbReference>
<evidence type="ECO:0000256" key="4">
    <source>
        <dbReference type="ARBA" id="ARBA00022827"/>
    </source>
</evidence>
<evidence type="ECO:0000313" key="7">
    <source>
        <dbReference type="EMBL" id="GAA2509355.1"/>
    </source>
</evidence>
<sequence>MAPSTTTPASAAAVRALRTTLRGNVLTPGDPSYESARRLWNGAVDARPAVIVRPADETDVTWAVRIARTHRLSLAVRGGGHDWAGRATADDGLMIDLSAMRRVTVDRASRTAVAQGGARAGDLVEATRALGLAPVTGTVKAVGLAGLTLGGGYGLLAGRCGLALDNLVAARVVLADGRPVVAGAEQNPDLYWALRGGGGNFGVVTELRVRLHPISTVLAGMILYPLAQAASVLRGYREVIASAADELTVMTGFFGGPDGQPLIYVLPVWCGDIARGRPVIDRFTALGTPLAGQVCPQEYAGVLGMFDPVVVDGRHNEMGTRWLPELTDTAIELIVEAAAGATSPYSGMYIHHFHGAATRVPAADTAFALRRDHLLVEIAAAWEGTERAAPHRRWAREVSTAFAEHALPGGYPNLLGPQESRRAAAAFGPGAARLLKTKERYDPDHVFSAVAALEPTRNDSGA</sequence>
<comment type="cofactor">
    <cofactor evidence="1">
        <name>FAD</name>
        <dbReference type="ChEBI" id="CHEBI:57692"/>
    </cofactor>
</comment>
<evidence type="ECO:0000313" key="8">
    <source>
        <dbReference type="Proteomes" id="UP001501777"/>
    </source>
</evidence>
<evidence type="ECO:0000256" key="2">
    <source>
        <dbReference type="ARBA" id="ARBA00005466"/>
    </source>
</evidence>
<dbReference type="InterPro" id="IPR006094">
    <property type="entry name" value="Oxid_FAD_bind_N"/>
</dbReference>
<evidence type="ECO:0000256" key="5">
    <source>
        <dbReference type="ARBA" id="ARBA00023002"/>
    </source>
</evidence>
<keyword evidence="5" id="KW-0560">Oxidoreductase</keyword>
<dbReference type="PROSITE" id="PS51387">
    <property type="entry name" value="FAD_PCMH"/>
    <property type="match status" value="1"/>
</dbReference>
<dbReference type="InterPro" id="IPR036318">
    <property type="entry name" value="FAD-bd_PCMH-like_sf"/>
</dbReference>
<protein>
    <submittedName>
        <fullName evidence="7">FAD-dependent oxidoreductase</fullName>
    </submittedName>
</protein>
<dbReference type="InterPro" id="IPR016169">
    <property type="entry name" value="FAD-bd_PCMH_sub2"/>
</dbReference>
<dbReference type="InterPro" id="IPR050416">
    <property type="entry name" value="FAD-linked_Oxidoreductase"/>
</dbReference>
<comment type="caution">
    <text evidence="7">The sequence shown here is derived from an EMBL/GenBank/DDBJ whole genome shotgun (WGS) entry which is preliminary data.</text>
</comment>
<dbReference type="Pfam" id="PF01565">
    <property type="entry name" value="FAD_binding_4"/>
    <property type="match status" value="1"/>
</dbReference>
<keyword evidence="4" id="KW-0274">FAD</keyword>
<evidence type="ECO:0000259" key="6">
    <source>
        <dbReference type="PROSITE" id="PS51387"/>
    </source>
</evidence>
<comment type="similarity">
    <text evidence="2">Belongs to the oxygen-dependent FAD-linked oxidoreductase family.</text>
</comment>
<name>A0ABN3MUV4_STRLO</name>
<dbReference type="InterPro" id="IPR006093">
    <property type="entry name" value="Oxy_OxRdtase_FAD_BS"/>
</dbReference>
<dbReference type="RefSeq" id="WP_344404292.1">
    <property type="nucleotide sequence ID" value="NZ_BAAASG010000015.1"/>
</dbReference>
<dbReference type="EMBL" id="BAAASG010000015">
    <property type="protein sequence ID" value="GAA2509355.1"/>
    <property type="molecule type" value="Genomic_DNA"/>
</dbReference>
<dbReference type="Proteomes" id="UP001501777">
    <property type="component" value="Unassembled WGS sequence"/>
</dbReference>
<feature type="domain" description="FAD-binding PCMH-type" evidence="6">
    <location>
        <begin position="44"/>
        <end position="214"/>
    </location>
</feature>
<dbReference type="Gene3D" id="3.40.462.20">
    <property type="match status" value="1"/>
</dbReference>
<dbReference type="Gene3D" id="3.30.465.10">
    <property type="match status" value="1"/>
</dbReference>
<evidence type="ECO:0000256" key="3">
    <source>
        <dbReference type="ARBA" id="ARBA00022630"/>
    </source>
</evidence>
<keyword evidence="8" id="KW-1185">Reference proteome</keyword>
<dbReference type="SUPFAM" id="SSF56176">
    <property type="entry name" value="FAD-binding/transporter-associated domain-like"/>
    <property type="match status" value="1"/>
</dbReference>
<gene>
    <name evidence="7" type="ORF">GCM10010276_64130</name>
</gene>
<proteinExistence type="inferred from homology"/>
<keyword evidence="3" id="KW-0285">Flavoprotein</keyword>
<organism evidence="7 8">
    <name type="scientific">Streptomyces longisporus</name>
    <dbReference type="NCBI Taxonomy" id="1948"/>
    <lineage>
        <taxon>Bacteria</taxon>
        <taxon>Bacillati</taxon>
        <taxon>Actinomycetota</taxon>
        <taxon>Actinomycetes</taxon>
        <taxon>Kitasatosporales</taxon>
        <taxon>Streptomycetaceae</taxon>
        <taxon>Streptomyces</taxon>
    </lineage>
</organism>
<dbReference type="PROSITE" id="PS00862">
    <property type="entry name" value="OX2_COVAL_FAD"/>
    <property type="match status" value="1"/>
</dbReference>
<dbReference type="PANTHER" id="PTHR42973:SF39">
    <property type="entry name" value="FAD-BINDING PCMH-TYPE DOMAIN-CONTAINING PROTEIN"/>
    <property type="match status" value="1"/>
</dbReference>
<reference evidence="7 8" key="1">
    <citation type="journal article" date="2019" name="Int. J. Syst. Evol. Microbiol.">
        <title>The Global Catalogue of Microorganisms (GCM) 10K type strain sequencing project: providing services to taxonomists for standard genome sequencing and annotation.</title>
        <authorList>
            <consortium name="The Broad Institute Genomics Platform"/>
            <consortium name="The Broad Institute Genome Sequencing Center for Infectious Disease"/>
            <person name="Wu L."/>
            <person name="Ma J."/>
        </authorList>
    </citation>
    <scope>NUCLEOTIDE SEQUENCE [LARGE SCALE GENOMIC DNA]</scope>
    <source>
        <strain evidence="7 8">JCM 4395</strain>
    </source>
</reference>
<dbReference type="InterPro" id="IPR016166">
    <property type="entry name" value="FAD-bd_PCMH"/>
</dbReference>
<evidence type="ECO:0000256" key="1">
    <source>
        <dbReference type="ARBA" id="ARBA00001974"/>
    </source>
</evidence>
<dbReference type="Gene3D" id="3.30.43.10">
    <property type="entry name" value="Uridine Diphospho-n-acetylenolpyruvylglucosamine Reductase, domain 2"/>
    <property type="match status" value="1"/>
</dbReference>